<sequence length="51" mass="5626">MSYIVIRVDAFDNDYESDLNTADPLLHACTAMHMSLFSRNSSALASITGPY</sequence>
<organism evidence="1">
    <name type="scientific">Rhizophora mucronata</name>
    <name type="common">Asiatic mangrove</name>
    <dbReference type="NCBI Taxonomy" id="61149"/>
    <lineage>
        <taxon>Eukaryota</taxon>
        <taxon>Viridiplantae</taxon>
        <taxon>Streptophyta</taxon>
        <taxon>Embryophyta</taxon>
        <taxon>Tracheophyta</taxon>
        <taxon>Spermatophyta</taxon>
        <taxon>Magnoliopsida</taxon>
        <taxon>eudicotyledons</taxon>
        <taxon>Gunneridae</taxon>
        <taxon>Pentapetalae</taxon>
        <taxon>rosids</taxon>
        <taxon>fabids</taxon>
        <taxon>Malpighiales</taxon>
        <taxon>Rhizophoraceae</taxon>
        <taxon>Rhizophora</taxon>
    </lineage>
</organism>
<name>A0A2P2NKW7_RHIMU</name>
<protein>
    <submittedName>
        <fullName evidence="1">Prosaposin-like</fullName>
    </submittedName>
</protein>
<reference evidence="1" key="1">
    <citation type="submission" date="2018-02" db="EMBL/GenBank/DDBJ databases">
        <title>Rhizophora mucronata_Transcriptome.</title>
        <authorList>
            <person name="Meera S.P."/>
            <person name="Sreeshan A."/>
            <person name="Augustine A."/>
        </authorList>
    </citation>
    <scope>NUCLEOTIDE SEQUENCE</scope>
    <source>
        <tissue evidence="1">Leaf</tissue>
    </source>
</reference>
<accession>A0A2P2NKW7</accession>
<dbReference type="EMBL" id="GGEC01062655">
    <property type="protein sequence ID" value="MBX43139.1"/>
    <property type="molecule type" value="Transcribed_RNA"/>
</dbReference>
<evidence type="ECO:0000313" key="1">
    <source>
        <dbReference type="EMBL" id="MBX43139.1"/>
    </source>
</evidence>
<dbReference type="AlphaFoldDB" id="A0A2P2NKW7"/>
<proteinExistence type="predicted"/>